<feature type="chain" id="PRO_5039193517" evidence="1">
    <location>
        <begin position="25"/>
        <end position="441"/>
    </location>
</feature>
<evidence type="ECO:0000259" key="2">
    <source>
        <dbReference type="PROSITE" id="PS50853"/>
    </source>
</evidence>
<accession>A0A9D2WRZ9</accession>
<dbReference type="InterPro" id="IPR013783">
    <property type="entry name" value="Ig-like_fold"/>
</dbReference>
<dbReference type="InterPro" id="IPR036116">
    <property type="entry name" value="FN3_sf"/>
</dbReference>
<dbReference type="InterPro" id="IPR002105">
    <property type="entry name" value="Dockerin_1_rpt"/>
</dbReference>
<dbReference type="InterPro" id="IPR003961">
    <property type="entry name" value="FN3_dom"/>
</dbReference>
<keyword evidence="5" id="KW-1185">Reference proteome</keyword>
<gene>
    <name evidence="4" type="ORF">SPSYN_00783</name>
</gene>
<feature type="domain" description="Dockerin" evidence="3">
    <location>
        <begin position="377"/>
        <end position="441"/>
    </location>
</feature>
<dbReference type="GO" id="GO:0004553">
    <property type="term" value="F:hydrolase activity, hydrolyzing O-glycosyl compounds"/>
    <property type="evidence" value="ECO:0007669"/>
    <property type="project" value="InterPro"/>
</dbReference>
<dbReference type="SUPFAM" id="SSF49384">
    <property type="entry name" value="Carbohydrate-binding domain"/>
    <property type="match status" value="1"/>
</dbReference>
<organism evidence="4 5">
    <name type="scientific">Sporotomaculum syntrophicum</name>
    <dbReference type="NCBI Taxonomy" id="182264"/>
    <lineage>
        <taxon>Bacteria</taxon>
        <taxon>Bacillati</taxon>
        <taxon>Bacillota</taxon>
        <taxon>Clostridia</taxon>
        <taxon>Eubacteriales</taxon>
        <taxon>Desulfallaceae</taxon>
        <taxon>Sporotomaculum</taxon>
    </lineage>
</organism>
<keyword evidence="1" id="KW-0732">Signal</keyword>
<dbReference type="InterPro" id="IPR016134">
    <property type="entry name" value="Dockerin_dom"/>
</dbReference>
<feature type="domain" description="Fibronectin type-III" evidence="2">
    <location>
        <begin position="142"/>
        <end position="239"/>
    </location>
</feature>
<dbReference type="Proteomes" id="UP000798488">
    <property type="component" value="Unassembled WGS sequence"/>
</dbReference>
<evidence type="ECO:0000259" key="3">
    <source>
        <dbReference type="PROSITE" id="PS51766"/>
    </source>
</evidence>
<dbReference type="SUPFAM" id="SSF49265">
    <property type="entry name" value="Fibronectin type III"/>
    <property type="match status" value="1"/>
</dbReference>
<evidence type="ECO:0000313" key="4">
    <source>
        <dbReference type="EMBL" id="KAF1086045.1"/>
    </source>
</evidence>
<reference evidence="4" key="1">
    <citation type="submission" date="2016-02" db="EMBL/GenBank/DDBJ databases">
        <title>Draft Genome Sequence of Sporotomaculum syntrophicum Strain FB, a Syntrophic Benzoate Degrader.</title>
        <authorList>
            <person name="Nobu M.K."/>
            <person name="Narihiro T."/>
            <person name="Qiu Y.-L."/>
            <person name="Ohashi A."/>
            <person name="Liu W.-T."/>
            <person name="Yuji S."/>
        </authorList>
    </citation>
    <scope>NUCLEOTIDE SEQUENCE</scope>
    <source>
        <strain evidence="4">FB</strain>
    </source>
</reference>
<protein>
    <submittedName>
        <fullName evidence="4">Cohesin domain protein</fullName>
    </submittedName>
</protein>
<evidence type="ECO:0000256" key="1">
    <source>
        <dbReference type="SAM" id="SignalP"/>
    </source>
</evidence>
<dbReference type="AlphaFoldDB" id="A0A9D2WRZ9"/>
<sequence length="441" mass="46639">MGRKFCIALLAIAMVMFVAGAAFAAPVMPAVYDGTAVYNDAGKTPVEAGLLRAYIDDELVSKDIDPNSHIKDGAFSNFLGDINDDKGDADYTKVGKPVVFKVVIGGQEYDAIASEPVIYTIGDVRNIELTVQTVPQPKVVPALQTLSATDIATTSATLNGKITSNGNAAITEYGFKWGTNESSLTNKLIVGESNLTGLFSKNLTGLAENTTYYYQAYATNSEGTGTASEIESFKTTTNTNTTIEATFDLPELQGLPGDVIEVPVTLDSTGGIAGVELVISTCDELLTYQDIDEGSLTDGFMVAYNEQNGKLVIADLDGATIPQGTGTIAVLKFKVNDEVQNGQSCELQFSGVVLSDTDSKTVAAGNININNGSFVVITRIMGDVNGDKLINVSDVIKAVNFALEKETPTAEERYASDINGDGRISVADVVAIINLVLQKQV</sequence>
<dbReference type="GO" id="GO:0030246">
    <property type="term" value="F:carbohydrate binding"/>
    <property type="evidence" value="ECO:0007669"/>
    <property type="project" value="InterPro"/>
</dbReference>
<dbReference type="CDD" id="cd14256">
    <property type="entry name" value="Dockerin_I"/>
    <property type="match status" value="1"/>
</dbReference>
<dbReference type="Gene3D" id="2.60.40.10">
    <property type="entry name" value="Immunoglobulins"/>
    <property type="match status" value="1"/>
</dbReference>
<name>A0A9D2WRZ9_9FIRM</name>
<feature type="signal peptide" evidence="1">
    <location>
        <begin position="1"/>
        <end position="24"/>
    </location>
</feature>
<dbReference type="InterPro" id="IPR036439">
    <property type="entry name" value="Dockerin_dom_sf"/>
</dbReference>
<dbReference type="Gene3D" id="2.60.40.680">
    <property type="match status" value="1"/>
</dbReference>
<dbReference type="InterPro" id="IPR008965">
    <property type="entry name" value="CBM2/CBM3_carb-bd_dom_sf"/>
</dbReference>
<dbReference type="PROSITE" id="PS51766">
    <property type="entry name" value="DOCKERIN"/>
    <property type="match status" value="1"/>
</dbReference>
<dbReference type="InterPro" id="IPR018247">
    <property type="entry name" value="EF_Hand_1_Ca_BS"/>
</dbReference>
<dbReference type="SUPFAM" id="SSF63446">
    <property type="entry name" value="Type I dockerin domain"/>
    <property type="match status" value="1"/>
</dbReference>
<dbReference type="EMBL" id="LSRS01000002">
    <property type="protein sequence ID" value="KAF1086045.1"/>
    <property type="molecule type" value="Genomic_DNA"/>
</dbReference>
<dbReference type="RefSeq" id="WP_161821189.1">
    <property type="nucleotide sequence ID" value="NZ_LSRS01000002.1"/>
</dbReference>
<proteinExistence type="predicted"/>
<dbReference type="PROSITE" id="PS00018">
    <property type="entry name" value="EF_HAND_1"/>
    <property type="match status" value="2"/>
</dbReference>
<dbReference type="OrthoDB" id="9816557at2"/>
<dbReference type="Gene3D" id="1.10.1330.10">
    <property type="entry name" value="Dockerin domain"/>
    <property type="match status" value="1"/>
</dbReference>
<comment type="caution">
    <text evidence="4">The sequence shown here is derived from an EMBL/GenBank/DDBJ whole genome shotgun (WGS) entry which is preliminary data.</text>
</comment>
<dbReference type="PROSITE" id="PS50853">
    <property type="entry name" value="FN3"/>
    <property type="match status" value="1"/>
</dbReference>
<dbReference type="GO" id="GO:0000272">
    <property type="term" value="P:polysaccharide catabolic process"/>
    <property type="evidence" value="ECO:0007669"/>
    <property type="project" value="InterPro"/>
</dbReference>
<dbReference type="CDD" id="cd00063">
    <property type="entry name" value="FN3"/>
    <property type="match status" value="1"/>
</dbReference>
<evidence type="ECO:0000313" key="5">
    <source>
        <dbReference type="Proteomes" id="UP000798488"/>
    </source>
</evidence>
<dbReference type="Pfam" id="PF00404">
    <property type="entry name" value="Dockerin_1"/>
    <property type="match status" value="1"/>
</dbReference>